<proteinExistence type="predicted"/>
<organism evidence="1 2">
    <name type="scientific">Glomus cerebriforme</name>
    <dbReference type="NCBI Taxonomy" id="658196"/>
    <lineage>
        <taxon>Eukaryota</taxon>
        <taxon>Fungi</taxon>
        <taxon>Fungi incertae sedis</taxon>
        <taxon>Mucoromycota</taxon>
        <taxon>Glomeromycotina</taxon>
        <taxon>Glomeromycetes</taxon>
        <taxon>Glomerales</taxon>
        <taxon>Glomeraceae</taxon>
        <taxon>Glomus</taxon>
    </lineage>
</organism>
<accession>A0A397T1A3</accession>
<dbReference type="Proteomes" id="UP000265703">
    <property type="component" value="Unassembled WGS sequence"/>
</dbReference>
<comment type="caution">
    <text evidence="1">The sequence shown here is derived from an EMBL/GenBank/DDBJ whole genome shotgun (WGS) entry which is preliminary data.</text>
</comment>
<dbReference type="AlphaFoldDB" id="A0A397T1A3"/>
<keyword evidence="2" id="KW-1185">Reference proteome</keyword>
<evidence type="ECO:0000313" key="1">
    <source>
        <dbReference type="EMBL" id="RIA90656.1"/>
    </source>
</evidence>
<name>A0A397T1A3_9GLOM</name>
<dbReference type="EMBL" id="QKYT01000175">
    <property type="protein sequence ID" value="RIA90656.1"/>
    <property type="molecule type" value="Genomic_DNA"/>
</dbReference>
<sequence>TYCHIFYTGCRYCLTTNVIFGLTDQSQCKKCKRIQNIIHDITYISSGNSDLDDFLLNSRFNIKNLKIDEFANKIKNFGNYFKPDNIVNFIYKNSKKSESIMEWIPYSKFTNVKKIAEGG</sequence>
<feature type="non-terminal residue" evidence="1">
    <location>
        <position position="119"/>
    </location>
</feature>
<gene>
    <name evidence="1" type="ORF">C1645_769453</name>
</gene>
<evidence type="ECO:0000313" key="2">
    <source>
        <dbReference type="Proteomes" id="UP000265703"/>
    </source>
</evidence>
<feature type="non-terminal residue" evidence="1">
    <location>
        <position position="1"/>
    </location>
</feature>
<protein>
    <submittedName>
        <fullName evidence="1">Uncharacterized protein</fullName>
    </submittedName>
</protein>
<reference evidence="1 2" key="1">
    <citation type="submission" date="2018-06" db="EMBL/GenBank/DDBJ databases">
        <title>Comparative genomics reveals the genomic features of Rhizophagus irregularis, R. cerebriforme, R. diaphanum and Gigaspora rosea, and their symbiotic lifestyle signature.</title>
        <authorList>
            <person name="Morin E."/>
            <person name="San Clemente H."/>
            <person name="Chen E.C.H."/>
            <person name="De La Providencia I."/>
            <person name="Hainaut M."/>
            <person name="Kuo A."/>
            <person name="Kohler A."/>
            <person name="Murat C."/>
            <person name="Tang N."/>
            <person name="Roy S."/>
            <person name="Loubradou J."/>
            <person name="Henrissat B."/>
            <person name="Grigoriev I.V."/>
            <person name="Corradi N."/>
            <person name="Roux C."/>
            <person name="Martin F.M."/>
        </authorList>
    </citation>
    <scope>NUCLEOTIDE SEQUENCE [LARGE SCALE GENOMIC DNA]</scope>
    <source>
        <strain evidence="1 2">DAOM 227022</strain>
    </source>
</reference>